<dbReference type="Pfam" id="PF00320">
    <property type="entry name" value="GATA"/>
    <property type="match status" value="1"/>
</dbReference>
<sequence length="491" mass="54253">MCSRSPANQSPALSTQRPPGARPSPPPPSLSDLGSTDRKDTSRPFHHDHPHPGEHTTASTYRKPPLLDIESKIKSSVSPRSTSIPPKSHDSFSEIEEMSRRIEASPYVANDGRLTNVVHALPSPPPPIATLPQSPSLSTSSLDRSSVSSPAPTRRGAESERPRAYYHQSPGHTESLYRVQPRTELHYPPTHEGAARAAAYLPTAHVVPTQISGGTHEIAGHYPRQQPFNAIYTDDATIKLNDRIRRRCFNCCTTDTSTWRRSSLNPGKVLCNKCGLFERTHNRARPEQFPHKRGPLATSSLKVRTSPPQHNAVPPVSALPPHQYNHPSIAPLLSRTESAHTPSRGEPLPQIQSWLPSATTPAARSSNGICSSRVIRFPLHLTSKSTSSLSLPVFCSRRPWYIGIGLYSLPRSLDGVRAVPHPPFSYHSIDHLRHAALPSLSLPLATVLTDSVIYICCERTGCSVDLLYRFFFVRFGRNLRSLYRNEILSSH</sequence>
<feature type="compositionally biased region" description="Pro residues" evidence="2">
    <location>
        <begin position="20"/>
        <end position="29"/>
    </location>
</feature>
<evidence type="ECO:0000256" key="2">
    <source>
        <dbReference type="SAM" id="MobiDB-lite"/>
    </source>
</evidence>
<evidence type="ECO:0000259" key="3">
    <source>
        <dbReference type="PROSITE" id="PS50114"/>
    </source>
</evidence>
<feature type="region of interest" description="Disordered" evidence="2">
    <location>
        <begin position="285"/>
        <end position="312"/>
    </location>
</feature>
<dbReference type="GO" id="GO:0006355">
    <property type="term" value="P:regulation of DNA-templated transcription"/>
    <property type="evidence" value="ECO:0007669"/>
    <property type="project" value="InterPro"/>
</dbReference>
<feature type="region of interest" description="Disordered" evidence="2">
    <location>
        <begin position="1"/>
        <end position="97"/>
    </location>
</feature>
<name>A0A9P5K1P3_9AGAM</name>
<reference evidence="4" key="1">
    <citation type="submission" date="2019-10" db="EMBL/GenBank/DDBJ databases">
        <authorList>
            <consortium name="DOE Joint Genome Institute"/>
            <person name="Kuo A."/>
            <person name="Miyauchi S."/>
            <person name="Kiss E."/>
            <person name="Drula E."/>
            <person name="Kohler A."/>
            <person name="Sanchez-Garcia M."/>
            <person name="Andreopoulos B."/>
            <person name="Barry K.W."/>
            <person name="Bonito G."/>
            <person name="Buee M."/>
            <person name="Carver A."/>
            <person name="Chen C."/>
            <person name="Cichocki N."/>
            <person name="Clum A."/>
            <person name="Culley D."/>
            <person name="Crous P.W."/>
            <person name="Fauchery L."/>
            <person name="Girlanda M."/>
            <person name="Hayes R."/>
            <person name="Keri Z."/>
            <person name="LaButti K."/>
            <person name="Lipzen A."/>
            <person name="Lombard V."/>
            <person name="Magnuson J."/>
            <person name="Maillard F."/>
            <person name="Morin E."/>
            <person name="Murat C."/>
            <person name="Nolan M."/>
            <person name="Ohm R."/>
            <person name="Pangilinan J."/>
            <person name="Pereira M."/>
            <person name="Perotto S."/>
            <person name="Peter M."/>
            <person name="Riley R."/>
            <person name="Sitrit Y."/>
            <person name="Stielow B."/>
            <person name="Szollosi G."/>
            <person name="Zifcakova L."/>
            <person name="Stursova M."/>
            <person name="Spatafora J.W."/>
            <person name="Tedersoo L."/>
            <person name="Vaario L.-M."/>
            <person name="Yamada A."/>
            <person name="Yan M."/>
            <person name="Wang P."/>
            <person name="Xu J."/>
            <person name="Bruns T."/>
            <person name="Baldrian P."/>
            <person name="Vilgalys R."/>
            <person name="Henrissat B."/>
            <person name="Grigoriev I.V."/>
            <person name="Hibbett D."/>
            <person name="Nagy L.G."/>
            <person name="Martin F.M."/>
        </authorList>
    </citation>
    <scope>NUCLEOTIDE SEQUENCE</scope>
    <source>
        <strain evidence="4">Prilba</strain>
    </source>
</reference>
<dbReference type="SMART" id="SM00401">
    <property type="entry name" value="ZnF_GATA"/>
    <property type="match status" value="1"/>
</dbReference>
<dbReference type="InterPro" id="IPR000679">
    <property type="entry name" value="Znf_GATA"/>
</dbReference>
<evidence type="ECO:0000256" key="1">
    <source>
        <dbReference type="PROSITE-ProRule" id="PRU00094"/>
    </source>
</evidence>
<feature type="compositionally biased region" description="Polar residues" evidence="2">
    <location>
        <begin position="1"/>
        <end position="16"/>
    </location>
</feature>
<feature type="compositionally biased region" description="Basic and acidic residues" evidence="2">
    <location>
        <begin position="87"/>
        <end position="97"/>
    </location>
</feature>
<feature type="compositionally biased region" description="Polar residues" evidence="2">
    <location>
        <begin position="297"/>
        <end position="309"/>
    </location>
</feature>
<keyword evidence="1" id="KW-0862">Zinc</keyword>
<reference evidence="4" key="2">
    <citation type="journal article" date="2020" name="Nat. Commun.">
        <title>Large-scale genome sequencing of mycorrhizal fungi provides insights into the early evolution of symbiotic traits.</title>
        <authorList>
            <person name="Miyauchi S."/>
            <person name="Kiss E."/>
            <person name="Kuo A."/>
            <person name="Drula E."/>
            <person name="Kohler A."/>
            <person name="Sanchez-Garcia M."/>
            <person name="Morin E."/>
            <person name="Andreopoulos B."/>
            <person name="Barry K.W."/>
            <person name="Bonito G."/>
            <person name="Buee M."/>
            <person name="Carver A."/>
            <person name="Chen C."/>
            <person name="Cichocki N."/>
            <person name="Clum A."/>
            <person name="Culley D."/>
            <person name="Crous P.W."/>
            <person name="Fauchery L."/>
            <person name="Girlanda M."/>
            <person name="Hayes R.D."/>
            <person name="Keri Z."/>
            <person name="LaButti K."/>
            <person name="Lipzen A."/>
            <person name="Lombard V."/>
            <person name="Magnuson J."/>
            <person name="Maillard F."/>
            <person name="Murat C."/>
            <person name="Nolan M."/>
            <person name="Ohm R.A."/>
            <person name="Pangilinan J."/>
            <person name="Pereira M.F."/>
            <person name="Perotto S."/>
            <person name="Peter M."/>
            <person name="Pfister S."/>
            <person name="Riley R."/>
            <person name="Sitrit Y."/>
            <person name="Stielow J.B."/>
            <person name="Szollosi G."/>
            <person name="Zifcakova L."/>
            <person name="Stursova M."/>
            <person name="Spatafora J.W."/>
            <person name="Tedersoo L."/>
            <person name="Vaario L.M."/>
            <person name="Yamada A."/>
            <person name="Yan M."/>
            <person name="Wang P."/>
            <person name="Xu J."/>
            <person name="Bruns T."/>
            <person name="Baldrian P."/>
            <person name="Vilgalys R."/>
            <person name="Dunand C."/>
            <person name="Henrissat B."/>
            <person name="Grigoriev I.V."/>
            <person name="Hibbett D."/>
            <person name="Nagy L.G."/>
            <person name="Martin F.M."/>
        </authorList>
    </citation>
    <scope>NUCLEOTIDE SEQUENCE</scope>
    <source>
        <strain evidence="4">Prilba</strain>
    </source>
</reference>
<protein>
    <recommendedName>
        <fullName evidence="3">GATA-type domain-containing protein</fullName>
    </recommendedName>
</protein>
<feature type="compositionally biased region" description="Basic and acidic residues" evidence="2">
    <location>
        <begin position="35"/>
        <end position="54"/>
    </location>
</feature>
<organism evidence="4 5">
    <name type="scientific">Russula ochroleuca</name>
    <dbReference type="NCBI Taxonomy" id="152965"/>
    <lineage>
        <taxon>Eukaryota</taxon>
        <taxon>Fungi</taxon>
        <taxon>Dikarya</taxon>
        <taxon>Basidiomycota</taxon>
        <taxon>Agaricomycotina</taxon>
        <taxon>Agaricomycetes</taxon>
        <taxon>Russulales</taxon>
        <taxon>Russulaceae</taxon>
        <taxon>Russula</taxon>
    </lineage>
</organism>
<dbReference type="SUPFAM" id="SSF57716">
    <property type="entry name" value="Glucocorticoid receptor-like (DNA-binding domain)"/>
    <property type="match status" value="1"/>
</dbReference>
<evidence type="ECO:0000313" key="4">
    <source>
        <dbReference type="EMBL" id="KAF8473759.1"/>
    </source>
</evidence>
<dbReference type="AlphaFoldDB" id="A0A9P5K1P3"/>
<keyword evidence="1" id="KW-0863">Zinc-finger</keyword>
<feature type="compositionally biased region" description="Low complexity" evidence="2">
    <location>
        <begin position="130"/>
        <end position="150"/>
    </location>
</feature>
<accession>A0A9P5K1P3</accession>
<feature type="compositionally biased region" description="Polar residues" evidence="2">
    <location>
        <begin position="74"/>
        <end position="85"/>
    </location>
</feature>
<evidence type="ECO:0000313" key="5">
    <source>
        <dbReference type="Proteomes" id="UP000759537"/>
    </source>
</evidence>
<dbReference type="GO" id="GO:0043565">
    <property type="term" value="F:sequence-specific DNA binding"/>
    <property type="evidence" value="ECO:0007669"/>
    <property type="project" value="InterPro"/>
</dbReference>
<feature type="domain" description="GATA-type" evidence="3">
    <location>
        <begin position="242"/>
        <end position="304"/>
    </location>
</feature>
<dbReference type="CDD" id="cd00202">
    <property type="entry name" value="ZnF_GATA"/>
    <property type="match status" value="1"/>
</dbReference>
<feature type="region of interest" description="Disordered" evidence="2">
    <location>
        <begin position="119"/>
        <end position="176"/>
    </location>
</feature>
<gene>
    <name evidence="4" type="ORF">DFH94DRAFT_142218</name>
</gene>
<dbReference type="Gene3D" id="3.30.50.10">
    <property type="entry name" value="Erythroid Transcription Factor GATA-1, subunit A"/>
    <property type="match status" value="1"/>
</dbReference>
<dbReference type="Proteomes" id="UP000759537">
    <property type="component" value="Unassembled WGS sequence"/>
</dbReference>
<proteinExistence type="predicted"/>
<keyword evidence="5" id="KW-1185">Reference proteome</keyword>
<dbReference type="EMBL" id="WHVB01000018">
    <property type="protein sequence ID" value="KAF8473759.1"/>
    <property type="molecule type" value="Genomic_DNA"/>
</dbReference>
<dbReference type="InterPro" id="IPR013088">
    <property type="entry name" value="Znf_NHR/GATA"/>
</dbReference>
<dbReference type="PROSITE" id="PS50114">
    <property type="entry name" value="GATA_ZN_FINGER_2"/>
    <property type="match status" value="1"/>
</dbReference>
<keyword evidence="1" id="KW-0479">Metal-binding</keyword>
<comment type="caution">
    <text evidence="4">The sequence shown here is derived from an EMBL/GenBank/DDBJ whole genome shotgun (WGS) entry which is preliminary data.</text>
</comment>
<dbReference type="GO" id="GO:0008270">
    <property type="term" value="F:zinc ion binding"/>
    <property type="evidence" value="ECO:0007669"/>
    <property type="project" value="UniProtKB-KW"/>
</dbReference>
<dbReference type="OrthoDB" id="515401at2759"/>